<dbReference type="PANTHER" id="PTHR48208">
    <property type="entry name" value="CENTROMERE PROTEIN I"/>
    <property type="match status" value="1"/>
</dbReference>
<comment type="subcellular location">
    <subcellularLocation>
        <location evidence="2">Chromosome</location>
        <location evidence="2">Centromere</location>
    </subcellularLocation>
    <subcellularLocation>
        <location evidence="1">Nucleus</location>
    </subcellularLocation>
</comment>
<dbReference type="EMBL" id="CAIIXF020000004">
    <property type="protein sequence ID" value="CAH1780715.1"/>
    <property type="molecule type" value="Genomic_DNA"/>
</dbReference>
<dbReference type="GO" id="GO:0005634">
    <property type="term" value="C:nucleus"/>
    <property type="evidence" value="ECO:0007669"/>
    <property type="project" value="UniProtKB-SubCell"/>
</dbReference>
<evidence type="ECO:0000256" key="2">
    <source>
        <dbReference type="ARBA" id="ARBA00004584"/>
    </source>
</evidence>
<evidence type="ECO:0000256" key="6">
    <source>
        <dbReference type="ARBA" id="ARBA00023328"/>
    </source>
</evidence>
<evidence type="ECO:0000256" key="1">
    <source>
        <dbReference type="ARBA" id="ARBA00004123"/>
    </source>
</evidence>
<dbReference type="Pfam" id="PF07778">
    <property type="entry name" value="CENP-I"/>
    <property type="match status" value="1"/>
</dbReference>
<proteinExistence type="inferred from homology"/>
<keyword evidence="6" id="KW-0137">Centromere</keyword>
<evidence type="ECO:0000313" key="7">
    <source>
        <dbReference type="EMBL" id="CAH1780715.1"/>
    </source>
</evidence>
<dbReference type="GO" id="GO:0000939">
    <property type="term" value="C:inner kinetochore"/>
    <property type="evidence" value="ECO:0007669"/>
    <property type="project" value="TreeGrafter"/>
</dbReference>
<keyword evidence="4" id="KW-0158">Chromosome</keyword>
<gene>
    <name evidence="7" type="ORF">OFUS_LOCUS7369</name>
</gene>
<reference evidence="7" key="1">
    <citation type="submission" date="2022-03" db="EMBL/GenBank/DDBJ databases">
        <authorList>
            <person name="Martin C."/>
        </authorList>
    </citation>
    <scope>NUCLEOTIDE SEQUENCE</scope>
</reference>
<keyword evidence="8" id="KW-1185">Reference proteome</keyword>
<comment type="caution">
    <text evidence="7">The sequence shown here is derived from an EMBL/GenBank/DDBJ whole genome shotgun (WGS) entry which is preliminary data.</text>
</comment>
<dbReference type="PANTHER" id="PTHR48208:SF2">
    <property type="entry name" value="CENTROMERE PROTEIN I"/>
    <property type="match status" value="1"/>
</dbReference>
<name>A0A8J1Y2J8_OWEFU</name>
<comment type="similarity">
    <text evidence="3">Belongs to the CENP-I/CTF3 family.</text>
</comment>
<accession>A0A8J1Y2J8</accession>
<sequence length="713" mass="82150">MAVAGPRLEKAIRVVTDPATEKTLRKNVHLQMALDTLEENGRENGFSSDQIDVLIDVACGAKYAETVCMRVLKSLIPKEDVSAFTVIKAVSWINCLHKGPPLTRKVFIIRWLLLVYDLVDNQDQVHLLYNMLFPMIEYVPLCPFLCHLLYKMTREDDVVIHRVQKLNTLIKEMGDQSHLLGLLSVYKSFKPHLVSVPIPRSRKAFFKKVDRDWAERIKTIQQRTRPDHTGADDMTLQFQMTDTEPTGPRTKRRKLVPEIESQTVNAPAKPLEGMLEPKPFEQIKTVDDLIGNIERIELPCQIAGVLDNHLLQFYVGYLSDRSADHRLSFWLANTLTEEFLSRPANENLHEKIRLLRRILVFEDKIKEGIPVVERFIHRYLLQWNGDDFRECILGLLTRLRIQPFEVLNEQVFEPLRQIFFRSSVYFKCQVLVVYKELLRNFAAHEGRRHTSTKKLSEQMNSNPYLTSNESVFLYETPVEDFEPLTTILEFVEHVSEISVVALQLEGNHPDLVNHTLMFFETASTLQDNYDIPLMLFPSPSICNACLFSFDASIFVRILDIILRCGAAVRKLKKARSTSDLDDSVAAAIMQSISQEKIQSMNAHITDVVHAMWKNNIFFSQSAPSLFTLDKPTLMKLTGTSIEADVFALPHHPALVGYANRIVKNMRSRHQSGDTTDIWVERKDEFLNYLEKHKLSQVKHFFNQFIRGRAESSK</sequence>
<evidence type="ECO:0000256" key="3">
    <source>
        <dbReference type="ARBA" id="ARBA00005470"/>
    </source>
</evidence>
<dbReference type="AlphaFoldDB" id="A0A8J1Y2J8"/>
<evidence type="ECO:0000313" key="8">
    <source>
        <dbReference type="Proteomes" id="UP000749559"/>
    </source>
</evidence>
<dbReference type="InterPro" id="IPR012485">
    <property type="entry name" value="CENP-I"/>
</dbReference>
<evidence type="ECO:0000256" key="5">
    <source>
        <dbReference type="ARBA" id="ARBA00023242"/>
    </source>
</evidence>
<dbReference type="GO" id="GO:0034080">
    <property type="term" value="P:CENP-A containing chromatin assembly"/>
    <property type="evidence" value="ECO:0007669"/>
    <property type="project" value="TreeGrafter"/>
</dbReference>
<organism evidence="7 8">
    <name type="scientific">Owenia fusiformis</name>
    <name type="common">Polychaete worm</name>
    <dbReference type="NCBI Taxonomy" id="6347"/>
    <lineage>
        <taxon>Eukaryota</taxon>
        <taxon>Metazoa</taxon>
        <taxon>Spiralia</taxon>
        <taxon>Lophotrochozoa</taxon>
        <taxon>Annelida</taxon>
        <taxon>Polychaeta</taxon>
        <taxon>Sedentaria</taxon>
        <taxon>Canalipalpata</taxon>
        <taxon>Sabellida</taxon>
        <taxon>Oweniida</taxon>
        <taxon>Oweniidae</taxon>
        <taxon>Owenia</taxon>
    </lineage>
</organism>
<dbReference type="Proteomes" id="UP000749559">
    <property type="component" value="Unassembled WGS sequence"/>
</dbReference>
<keyword evidence="5" id="KW-0539">Nucleus</keyword>
<evidence type="ECO:0000256" key="4">
    <source>
        <dbReference type="ARBA" id="ARBA00022454"/>
    </source>
</evidence>
<dbReference type="GO" id="GO:0000070">
    <property type="term" value="P:mitotic sister chromatid segregation"/>
    <property type="evidence" value="ECO:0007669"/>
    <property type="project" value="TreeGrafter"/>
</dbReference>
<dbReference type="OrthoDB" id="6347512at2759"/>
<protein>
    <submittedName>
        <fullName evidence="7">Uncharacterized protein</fullName>
    </submittedName>
</protein>